<organism evidence="2 3">
    <name type="scientific">Pseudoalteromonas aliena</name>
    <dbReference type="NCBI Taxonomy" id="247523"/>
    <lineage>
        <taxon>Bacteria</taxon>
        <taxon>Pseudomonadati</taxon>
        <taxon>Pseudomonadota</taxon>
        <taxon>Gammaproteobacteria</taxon>
        <taxon>Alteromonadales</taxon>
        <taxon>Pseudoalteromonadaceae</taxon>
        <taxon>Pseudoalteromonas</taxon>
    </lineage>
</organism>
<evidence type="ECO:0000259" key="1">
    <source>
        <dbReference type="PROSITE" id="PS50801"/>
    </source>
</evidence>
<dbReference type="AlphaFoldDB" id="A0A1Q2GX07"/>
<dbReference type="SUPFAM" id="SSF52091">
    <property type="entry name" value="SpoIIaa-like"/>
    <property type="match status" value="1"/>
</dbReference>
<evidence type="ECO:0000313" key="2">
    <source>
        <dbReference type="EMBL" id="AQP99607.1"/>
    </source>
</evidence>
<dbReference type="InterPro" id="IPR036513">
    <property type="entry name" value="STAS_dom_sf"/>
</dbReference>
<evidence type="ECO:0000313" key="3">
    <source>
        <dbReference type="Proteomes" id="UP000188243"/>
    </source>
</evidence>
<name>A0A1Q2GX07_9GAMM</name>
<dbReference type="PANTHER" id="PTHR35849">
    <property type="entry name" value="BLR2341 PROTEIN"/>
    <property type="match status" value="1"/>
</dbReference>
<dbReference type="KEGG" id="paln:B0W48_07220"/>
<sequence>MLKLPSELAITQVEILHQDLLQELHSNDDICLDISDVISADTASIQLLCALQKHLLTIQHKIIWVGSSKALTHTINQLGLSQYLIIDSKG</sequence>
<dbReference type="STRING" id="247523.B0W48_07220"/>
<accession>A0A1Q2GX07</accession>
<dbReference type="EMBL" id="CP019628">
    <property type="protein sequence ID" value="AQP99607.1"/>
    <property type="molecule type" value="Genomic_DNA"/>
</dbReference>
<proteinExistence type="predicted"/>
<dbReference type="InterPro" id="IPR002645">
    <property type="entry name" value="STAS_dom"/>
</dbReference>
<protein>
    <recommendedName>
        <fullName evidence="1">STAS domain-containing protein</fullName>
    </recommendedName>
</protein>
<dbReference type="PROSITE" id="PS50801">
    <property type="entry name" value="STAS"/>
    <property type="match status" value="1"/>
</dbReference>
<dbReference type="InterPro" id="IPR058548">
    <property type="entry name" value="MlaB-like_STAS"/>
</dbReference>
<gene>
    <name evidence="2" type="ORF">B0W48_07220</name>
</gene>
<dbReference type="Proteomes" id="UP000188243">
    <property type="component" value="Chromosome"/>
</dbReference>
<dbReference type="Pfam" id="PF13466">
    <property type="entry name" value="STAS_2"/>
    <property type="match status" value="1"/>
</dbReference>
<feature type="domain" description="STAS" evidence="1">
    <location>
        <begin position="1"/>
        <end position="90"/>
    </location>
</feature>
<dbReference type="PANTHER" id="PTHR35849:SF2">
    <property type="entry name" value="BLR2341 PROTEIN"/>
    <property type="match status" value="1"/>
</dbReference>
<reference evidence="2 3" key="1">
    <citation type="submission" date="2017-02" db="EMBL/GenBank/DDBJ databases">
        <title>Complete genome sequence of the cold-active Pseudoalteromonas aliena strain EH1 isolated from Arctic seawater.</title>
        <authorList>
            <person name="Kim E."/>
            <person name="Heo E."/>
            <person name="Kim H."/>
            <person name="Kim D."/>
        </authorList>
    </citation>
    <scope>NUCLEOTIDE SEQUENCE [LARGE SCALE GENOMIC DNA]</scope>
    <source>
        <strain evidence="2 3">EH1</strain>
    </source>
</reference>
<dbReference type="Gene3D" id="3.30.750.24">
    <property type="entry name" value="STAS domain"/>
    <property type="match status" value="1"/>
</dbReference>
<dbReference type="RefSeq" id="WP_077536367.1">
    <property type="nucleotide sequence ID" value="NZ_CANLYY010000023.1"/>
</dbReference>
<dbReference type="InterPro" id="IPR052746">
    <property type="entry name" value="MlaB_ABC_Transporter"/>
</dbReference>